<evidence type="ECO:0000313" key="1">
    <source>
        <dbReference type="EMBL" id="OGF25655.1"/>
    </source>
</evidence>
<comment type="caution">
    <text evidence="1">The sequence shown here is derived from an EMBL/GenBank/DDBJ whole genome shotgun (WGS) entry which is preliminary data.</text>
</comment>
<accession>A0A1F5SG40</accession>
<dbReference type="Proteomes" id="UP000178367">
    <property type="component" value="Unassembled WGS sequence"/>
</dbReference>
<name>A0A1F5SG40_9BACT</name>
<proteinExistence type="predicted"/>
<sequence length="178" mass="20670">MSKKRSFPKVVFDHEARHPDYNIFYGMYFDTEEEDMRIVSLLKKRLARNSELAAWIELIRVEYLSTKEKEKPCTCFSIVLAKQVSGAAGVGEFNFTIAWDRDSKTVLFTRRKYPSEENSGRIDIVNPIQLKNEGADEIVDAILYGIRASLDKIRLDIQNIIMSIPCRIKIRSFEEVNR</sequence>
<dbReference type="EMBL" id="MFGB01000020">
    <property type="protein sequence ID" value="OGF25655.1"/>
    <property type="molecule type" value="Genomic_DNA"/>
</dbReference>
<evidence type="ECO:0000313" key="2">
    <source>
        <dbReference type="Proteomes" id="UP000178367"/>
    </source>
</evidence>
<reference evidence="1 2" key="1">
    <citation type="journal article" date="2016" name="Nat. Commun.">
        <title>Thousands of microbial genomes shed light on interconnected biogeochemical processes in an aquifer system.</title>
        <authorList>
            <person name="Anantharaman K."/>
            <person name="Brown C.T."/>
            <person name="Hug L.A."/>
            <person name="Sharon I."/>
            <person name="Castelle C.J."/>
            <person name="Probst A.J."/>
            <person name="Thomas B.C."/>
            <person name="Singh A."/>
            <person name="Wilkins M.J."/>
            <person name="Karaoz U."/>
            <person name="Brodie E.L."/>
            <person name="Williams K.H."/>
            <person name="Hubbard S.S."/>
            <person name="Banfield J.F."/>
        </authorList>
    </citation>
    <scope>NUCLEOTIDE SEQUENCE [LARGE SCALE GENOMIC DNA]</scope>
</reference>
<organism evidence="1 2">
    <name type="scientific">Candidatus Falkowbacteria bacterium RIFOXYA2_FULL_47_19</name>
    <dbReference type="NCBI Taxonomy" id="1797994"/>
    <lineage>
        <taxon>Bacteria</taxon>
        <taxon>Candidatus Falkowiibacteriota</taxon>
    </lineage>
</organism>
<gene>
    <name evidence="1" type="ORF">A2227_00390</name>
</gene>
<protein>
    <submittedName>
        <fullName evidence="1">Uncharacterized protein</fullName>
    </submittedName>
</protein>
<dbReference type="AlphaFoldDB" id="A0A1F5SG40"/>